<sequence length="114" mass="12524">MQSATSSHAIPLLLTACSSSYAAPGQCIGSHSMMARMRVSGTMLERHSTYASTEWTRHITRSRSTSIPSAAVSQSPRPQRVARLSILNKQLYRLPSSGDGHSPEHRPFRATCQR</sequence>
<gene>
    <name evidence="3" type="ORF">BD310DRAFT_921495</name>
</gene>
<protein>
    <recommendedName>
        <fullName evidence="5">Secreted protein</fullName>
    </recommendedName>
</protein>
<dbReference type="Proteomes" id="UP000292082">
    <property type="component" value="Unassembled WGS sequence"/>
</dbReference>
<dbReference type="EMBL" id="ML145100">
    <property type="protein sequence ID" value="TBU61107.1"/>
    <property type="molecule type" value="Genomic_DNA"/>
</dbReference>
<accession>A0A4Q9Q1P5</accession>
<keyword evidence="2" id="KW-0732">Signal</keyword>
<evidence type="ECO:0008006" key="5">
    <source>
        <dbReference type="Google" id="ProtNLM"/>
    </source>
</evidence>
<feature type="region of interest" description="Disordered" evidence="1">
    <location>
        <begin position="93"/>
        <end position="114"/>
    </location>
</feature>
<organism evidence="3 4">
    <name type="scientific">Dichomitus squalens</name>
    <dbReference type="NCBI Taxonomy" id="114155"/>
    <lineage>
        <taxon>Eukaryota</taxon>
        <taxon>Fungi</taxon>
        <taxon>Dikarya</taxon>
        <taxon>Basidiomycota</taxon>
        <taxon>Agaricomycotina</taxon>
        <taxon>Agaricomycetes</taxon>
        <taxon>Polyporales</taxon>
        <taxon>Polyporaceae</taxon>
        <taxon>Dichomitus</taxon>
    </lineage>
</organism>
<dbReference type="AlphaFoldDB" id="A0A4Q9Q1P5"/>
<feature type="signal peptide" evidence="2">
    <location>
        <begin position="1"/>
        <end position="22"/>
    </location>
</feature>
<name>A0A4Q9Q1P5_9APHY</name>
<evidence type="ECO:0000256" key="1">
    <source>
        <dbReference type="SAM" id="MobiDB-lite"/>
    </source>
</evidence>
<reference evidence="3 4" key="1">
    <citation type="submission" date="2019-01" db="EMBL/GenBank/DDBJ databases">
        <title>Draft genome sequences of three monokaryotic isolates of the white-rot basidiomycete fungus Dichomitus squalens.</title>
        <authorList>
            <consortium name="DOE Joint Genome Institute"/>
            <person name="Lopez S.C."/>
            <person name="Andreopoulos B."/>
            <person name="Pangilinan J."/>
            <person name="Lipzen A."/>
            <person name="Riley R."/>
            <person name="Ahrendt S."/>
            <person name="Ng V."/>
            <person name="Barry K."/>
            <person name="Daum C."/>
            <person name="Grigoriev I.V."/>
            <person name="Hilden K.S."/>
            <person name="Makela M.R."/>
            <person name="de Vries R.P."/>
        </authorList>
    </citation>
    <scope>NUCLEOTIDE SEQUENCE [LARGE SCALE GENOMIC DNA]</scope>
    <source>
        <strain evidence="3 4">CBS 464.89</strain>
    </source>
</reference>
<feature type="chain" id="PRO_5020834338" description="Secreted protein" evidence="2">
    <location>
        <begin position="23"/>
        <end position="114"/>
    </location>
</feature>
<evidence type="ECO:0000256" key="2">
    <source>
        <dbReference type="SAM" id="SignalP"/>
    </source>
</evidence>
<evidence type="ECO:0000313" key="4">
    <source>
        <dbReference type="Proteomes" id="UP000292082"/>
    </source>
</evidence>
<evidence type="ECO:0000313" key="3">
    <source>
        <dbReference type="EMBL" id="TBU61107.1"/>
    </source>
</evidence>
<keyword evidence="4" id="KW-1185">Reference proteome</keyword>
<proteinExistence type="predicted"/>